<name>G0MMK0_CAEBE</name>
<dbReference type="Proteomes" id="UP000008068">
    <property type="component" value="Unassembled WGS sequence"/>
</dbReference>
<dbReference type="OMA" id="WSIEMEV"/>
<dbReference type="PANTHER" id="PTHR31379:SF1">
    <property type="entry name" value="F-BOX C PROTEIN-RELATED"/>
    <property type="match status" value="1"/>
</dbReference>
<dbReference type="OrthoDB" id="5910972at2759"/>
<dbReference type="AlphaFoldDB" id="G0MMK0"/>
<evidence type="ECO:0000313" key="2">
    <source>
        <dbReference type="Proteomes" id="UP000008068"/>
    </source>
</evidence>
<dbReference type="InterPro" id="IPR021942">
    <property type="entry name" value="DUF3557"/>
</dbReference>
<dbReference type="PANTHER" id="PTHR31379">
    <property type="entry name" value="F-BOX C PROTEIN-RELATED-RELATED"/>
    <property type="match status" value="1"/>
</dbReference>
<organism evidence="2">
    <name type="scientific">Caenorhabditis brenneri</name>
    <name type="common">Nematode worm</name>
    <dbReference type="NCBI Taxonomy" id="135651"/>
    <lineage>
        <taxon>Eukaryota</taxon>
        <taxon>Metazoa</taxon>
        <taxon>Ecdysozoa</taxon>
        <taxon>Nematoda</taxon>
        <taxon>Chromadorea</taxon>
        <taxon>Rhabditida</taxon>
        <taxon>Rhabditina</taxon>
        <taxon>Rhabditomorpha</taxon>
        <taxon>Rhabditoidea</taxon>
        <taxon>Rhabditidae</taxon>
        <taxon>Peloderinae</taxon>
        <taxon>Caenorhabditis</taxon>
    </lineage>
</organism>
<proteinExistence type="predicted"/>
<keyword evidence="2" id="KW-1185">Reference proteome</keyword>
<dbReference type="FunCoup" id="G0MMK0">
    <property type="interactions" value="372"/>
</dbReference>
<accession>G0MMK0</accession>
<evidence type="ECO:0000313" key="1">
    <source>
        <dbReference type="EMBL" id="EGT37423.1"/>
    </source>
</evidence>
<protein>
    <submittedName>
        <fullName evidence="1">Uncharacterized protein</fullName>
    </submittedName>
</protein>
<sequence length="426" mass="49691">MTSDPIRYDSLKCLLQYIEFGKRIQLFKRCPAIRTAERSAPLRIESLVFENQQLRIDYKNYVIGIYQKCLHGETPRMIQNTNKWGGDEYEIDEYGIRNFNDNSNMTPGDVRIKGELEGPDIPIERRIAGHQRRVLDYERGLACQREGKPNRVADRYSERVILEELDKCRAKLLSYQSFRDNGAPLYENFVQFTIETETGDPGHIERYRKNDKKYHEAMKMLAIVLFGGRRCPVQVTYFRVTANVLRLPLGVKFQVNNLSFEEPIGPTILSMSSIIDSSSFPLKCLDVEAFKLEDAVHPVVRNAEKLCIGGYKIRQNLLLQILLSLENIIVHLTNEDFTRQNLILLIRNWIETGRPVGTHYKTDCRNKEEAKHRMKLIGNEFHVEIKEWVATIPMSDSRQLVIKCDEYPSEYYWSIEMEVQDVVKQE</sequence>
<dbReference type="EMBL" id="GL379802">
    <property type="protein sequence ID" value="EGT37423.1"/>
    <property type="molecule type" value="Genomic_DNA"/>
</dbReference>
<reference evidence="2" key="1">
    <citation type="submission" date="2011-07" db="EMBL/GenBank/DDBJ databases">
        <authorList>
            <consortium name="Caenorhabditis brenneri Sequencing and Analysis Consortium"/>
            <person name="Wilson R.K."/>
        </authorList>
    </citation>
    <scope>NUCLEOTIDE SEQUENCE [LARGE SCALE GENOMIC DNA]</scope>
    <source>
        <strain evidence="2">PB2801</strain>
    </source>
</reference>
<dbReference type="HOGENOM" id="CLU_042576_0_0_1"/>
<dbReference type="Pfam" id="PF12078">
    <property type="entry name" value="DUF3557"/>
    <property type="match status" value="1"/>
</dbReference>
<dbReference type="InParanoid" id="G0MMK0"/>
<gene>
    <name evidence="1" type="ORF">CAEBREN_10903</name>
</gene>